<dbReference type="PRINTS" id="PR00420">
    <property type="entry name" value="RNGMNOXGNASE"/>
</dbReference>
<dbReference type="InterPro" id="IPR037151">
    <property type="entry name" value="AlkB-like_sf"/>
</dbReference>
<dbReference type="Pfam" id="PF12796">
    <property type="entry name" value="Ank_2"/>
    <property type="match status" value="1"/>
</dbReference>
<gene>
    <name evidence="9" type="ORF">QTG54_006891</name>
</gene>
<name>A0AAD8Y9J7_9STRA</name>
<dbReference type="SUPFAM" id="SSF48403">
    <property type="entry name" value="Ankyrin repeat"/>
    <property type="match status" value="1"/>
</dbReference>
<keyword evidence="7" id="KW-0472">Membrane</keyword>
<keyword evidence="7" id="KW-0812">Transmembrane</keyword>
<evidence type="ECO:0000256" key="5">
    <source>
        <dbReference type="PROSITE-ProRule" id="PRU00023"/>
    </source>
</evidence>
<dbReference type="Gene3D" id="1.25.40.20">
    <property type="entry name" value="Ankyrin repeat-containing domain"/>
    <property type="match status" value="1"/>
</dbReference>
<dbReference type="InterPro" id="IPR036188">
    <property type="entry name" value="FAD/NAD-bd_sf"/>
</dbReference>
<dbReference type="Pfam" id="PF13532">
    <property type="entry name" value="2OG-FeII_Oxy_2"/>
    <property type="match status" value="1"/>
</dbReference>
<evidence type="ECO:0000256" key="1">
    <source>
        <dbReference type="ARBA" id="ARBA00022630"/>
    </source>
</evidence>
<dbReference type="SUPFAM" id="SSF51197">
    <property type="entry name" value="Clavaminate synthase-like"/>
    <property type="match status" value="1"/>
</dbReference>
<evidence type="ECO:0000313" key="9">
    <source>
        <dbReference type="EMBL" id="KAK1742326.1"/>
    </source>
</evidence>
<dbReference type="InterPro" id="IPR036770">
    <property type="entry name" value="Ankyrin_rpt-contain_sf"/>
</dbReference>
<dbReference type="Proteomes" id="UP001224775">
    <property type="component" value="Unassembled WGS sequence"/>
</dbReference>
<feature type="transmembrane region" description="Helical" evidence="7">
    <location>
        <begin position="21"/>
        <end position="41"/>
    </location>
</feature>
<evidence type="ECO:0000256" key="4">
    <source>
        <dbReference type="ARBA" id="ARBA00023033"/>
    </source>
</evidence>
<dbReference type="GO" id="GO:0071949">
    <property type="term" value="F:FAD binding"/>
    <property type="evidence" value="ECO:0007669"/>
    <property type="project" value="InterPro"/>
</dbReference>
<dbReference type="PANTHER" id="PTHR46972">
    <property type="entry name" value="MONOOXYGENASE ASQM-RELATED"/>
    <property type="match status" value="1"/>
</dbReference>
<dbReference type="PANTHER" id="PTHR46972:SF1">
    <property type="entry name" value="FAD DEPENDENT OXIDOREDUCTASE DOMAIN-CONTAINING PROTEIN"/>
    <property type="match status" value="1"/>
</dbReference>
<dbReference type="PROSITE" id="PS50088">
    <property type="entry name" value="ANK_REPEAT"/>
    <property type="match status" value="1"/>
</dbReference>
<organism evidence="9 10">
    <name type="scientific">Skeletonema marinoi</name>
    <dbReference type="NCBI Taxonomy" id="267567"/>
    <lineage>
        <taxon>Eukaryota</taxon>
        <taxon>Sar</taxon>
        <taxon>Stramenopiles</taxon>
        <taxon>Ochrophyta</taxon>
        <taxon>Bacillariophyta</taxon>
        <taxon>Coscinodiscophyceae</taxon>
        <taxon>Thalassiosirophycidae</taxon>
        <taxon>Thalassiosirales</taxon>
        <taxon>Skeletonemataceae</taxon>
        <taxon>Skeletonema</taxon>
        <taxon>Skeletonema marinoi-dohrnii complex</taxon>
    </lineage>
</organism>
<keyword evidence="4" id="KW-0503">Monooxygenase</keyword>
<dbReference type="InterPro" id="IPR002110">
    <property type="entry name" value="Ankyrin_rpt"/>
</dbReference>
<keyword evidence="10" id="KW-1185">Reference proteome</keyword>
<evidence type="ECO:0000256" key="7">
    <source>
        <dbReference type="SAM" id="Phobius"/>
    </source>
</evidence>
<dbReference type="Pfam" id="PF01494">
    <property type="entry name" value="FAD_binding_3"/>
    <property type="match status" value="1"/>
</dbReference>
<feature type="domain" description="Fe2OG dioxygenase" evidence="8">
    <location>
        <begin position="882"/>
        <end position="1034"/>
    </location>
</feature>
<dbReference type="EC" id="1.-.-.-" evidence="9"/>
<keyword evidence="3 9" id="KW-0560">Oxidoreductase</keyword>
<evidence type="ECO:0000256" key="2">
    <source>
        <dbReference type="ARBA" id="ARBA00022827"/>
    </source>
</evidence>
<dbReference type="EMBL" id="JATAAI010000011">
    <property type="protein sequence ID" value="KAK1742326.1"/>
    <property type="molecule type" value="Genomic_DNA"/>
</dbReference>
<dbReference type="Gene3D" id="2.60.120.590">
    <property type="entry name" value="Alpha-ketoglutarate-dependent dioxygenase AlkB-like"/>
    <property type="match status" value="1"/>
</dbReference>
<keyword evidence="7" id="KW-1133">Transmembrane helix</keyword>
<comment type="caution">
    <text evidence="9">The sequence shown here is derived from an EMBL/GenBank/DDBJ whole genome shotgun (WGS) entry which is preliminary data.</text>
</comment>
<accession>A0AAD8Y9J7</accession>
<evidence type="ECO:0000259" key="8">
    <source>
        <dbReference type="PROSITE" id="PS51471"/>
    </source>
</evidence>
<keyword evidence="5" id="KW-0040">ANK repeat</keyword>
<feature type="repeat" description="ANK" evidence="5">
    <location>
        <begin position="575"/>
        <end position="597"/>
    </location>
</feature>
<dbReference type="SUPFAM" id="SSF51905">
    <property type="entry name" value="FAD/NAD(P)-binding domain"/>
    <property type="match status" value="1"/>
</dbReference>
<dbReference type="SMART" id="SM00248">
    <property type="entry name" value="ANK"/>
    <property type="match status" value="2"/>
</dbReference>
<sequence>MSSSRQHPIRRKNSAAVPTKTCHVAIIGSGLGGISAALAIINIQNEKKQSAPATKYKITIYERDKTFSDRKEGYGMTLTYDPNGPLQKLGVLEEVAKRDCPSRCHYLFTADGVIKGYFGNAFYKEEELNKRGSGQRGNLRIPRAELRSMLWKALQANDVDHNVCISWGKRLLRYVDRAMMDKLHQIGNKQCKKTSSDDHQRPVLLTFDDGTTDEVDLLIGADGVNSVVAKQYLQTVLPTTKTNSAAGEVVTDTSPKQIGIFIILGITNHFHPHIDERGFYTLDGFHRLFIMPFEGSRLSSSNTRRTMWQLSFPADANESRRLSSLSQSEMQQEVLNRCKEWHEPFPDMVKNTPLETVWGTALLDRDPQSFIDHRQKLEIHGRIPSRVILLGDAAHAMSPFKGQGANNALQDGPLLAKWLSTAKLDSAVRGFMTEMSRRGGVKVRASREAAITLHSNNCWESMVKQDKPTKEGKATAVFHGVEAEHVPKFLEELEKRGVTASLASKLDDSIRSIIKELNVAETPVPNKAMHNSISSAENLQLQSEAIDFASIGDMQQLRHISRKSYPVIPNAKDSNGRSCLHVAAMNGHLDVCRWLLSETNISPSILDLDGKSALDLAITGNHNEIISLLRSWPVNAIDASANNNDETDLYRVAEKRLRGIRTMQQLRSMLQKNCGLPNKSSSSIITRVLGCRVDCNDDEQDLQCTTSLAKEHGAVIFRNFVPRRVDQLALAALALRPLNLDYSNVTDALSKFCAHNGSNDHPSKSQRKQQRKQIEKIKSQLTTPSDASIICQTNWGPQMQSYAREDPEESESALKRRKIDSFPLSKLRYLNLGAFNYNWGDRRYDLISGATALHSRLVNLAHHATSMAIQKGDGSHKDLTIDFNMAICNFYHLQRPSDRLGGHQDNVESNLSLPLVTISLGAPGVFLLGRESREELPTAILLKAGDCMVLSGKSRGYFHGIPTILEYDDNNDDISHDSEENLLFPELSDEGLLVDNKGNAASEDDQGYVPTQVELKFAEAFLSTVRMNMSIRQV</sequence>
<evidence type="ECO:0000313" key="10">
    <source>
        <dbReference type="Proteomes" id="UP001224775"/>
    </source>
</evidence>
<dbReference type="PROSITE" id="PS51471">
    <property type="entry name" value="FE2OG_OXY"/>
    <property type="match status" value="1"/>
</dbReference>
<reference evidence="9" key="1">
    <citation type="submission" date="2023-06" db="EMBL/GenBank/DDBJ databases">
        <title>Survivors Of The Sea: Transcriptome response of Skeletonema marinoi to long-term dormancy.</title>
        <authorList>
            <person name="Pinder M.I.M."/>
            <person name="Kourtchenko O."/>
            <person name="Robertson E.K."/>
            <person name="Larsson T."/>
            <person name="Maumus F."/>
            <person name="Osuna-Cruz C.M."/>
            <person name="Vancaester E."/>
            <person name="Stenow R."/>
            <person name="Vandepoele K."/>
            <person name="Ploug H."/>
            <person name="Bruchert V."/>
            <person name="Godhe A."/>
            <person name="Topel M."/>
        </authorList>
    </citation>
    <scope>NUCLEOTIDE SEQUENCE</scope>
    <source>
        <strain evidence="9">R05AC</strain>
    </source>
</reference>
<dbReference type="InterPro" id="IPR027450">
    <property type="entry name" value="AlkB-like"/>
</dbReference>
<dbReference type="PROSITE" id="PS50297">
    <property type="entry name" value="ANK_REP_REGION"/>
    <property type="match status" value="1"/>
</dbReference>
<dbReference type="AlphaFoldDB" id="A0AAD8Y9J7"/>
<dbReference type="GO" id="GO:0004497">
    <property type="term" value="F:monooxygenase activity"/>
    <property type="evidence" value="ECO:0007669"/>
    <property type="project" value="UniProtKB-KW"/>
</dbReference>
<proteinExistence type="predicted"/>
<evidence type="ECO:0000256" key="6">
    <source>
        <dbReference type="SAM" id="MobiDB-lite"/>
    </source>
</evidence>
<keyword evidence="2" id="KW-0274">FAD</keyword>
<keyword evidence="1" id="KW-0285">Flavoprotein</keyword>
<feature type="region of interest" description="Disordered" evidence="6">
    <location>
        <begin position="756"/>
        <end position="784"/>
    </location>
</feature>
<protein>
    <submittedName>
        <fullName evidence="9">FAD-dependent oxidoreductase</fullName>
        <ecNumber evidence="9">1.-.-.-</ecNumber>
    </submittedName>
</protein>
<dbReference type="Gene3D" id="3.50.50.60">
    <property type="entry name" value="FAD/NAD(P)-binding domain"/>
    <property type="match status" value="1"/>
</dbReference>
<dbReference type="InterPro" id="IPR002938">
    <property type="entry name" value="FAD-bd"/>
</dbReference>
<evidence type="ECO:0000256" key="3">
    <source>
        <dbReference type="ARBA" id="ARBA00023002"/>
    </source>
</evidence>
<dbReference type="InterPro" id="IPR005123">
    <property type="entry name" value="Oxoglu/Fe-dep_dioxygenase_dom"/>
</dbReference>